<dbReference type="InterPro" id="IPR050154">
    <property type="entry name" value="UbiB_kinase"/>
</dbReference>
<dbReference type="PANTHER" id="PTHR10566:SF113">
    <property type="entry name" value="PROTEIN ACTIVITY OF BC1 COMPLEX KINASE 7, CHLOROPLASTIC"/>
    <property type="match status" value="1"/>
</dbReference>
<dbReference type="PANTHER" id="PTHR10566">
    <property type="entry name" value="CHAPERONE-ACTIVITY OF BC1 COMPLEX CABC1 -RELATED"/>
    <property type="match status" value="1"/>
</dbReference>
<evidence type="ECO:0000259" key="3">
    <source>
        <dbReference type="Pfam" id="PF03109"/>
    </source>
</evidence>
<feature type="transmembrane region" description="Helical" evidence="2">
    <location>
        <begin position="517"/>
        <end position="534"/>
    </location>
</feature>
<accession>A0A0R1P428</accession>
<dbReference type="RefSeq" id="WP_057750775.1">
    <property type="nucleotide sequence ID" value="NZ_AZER01000016.1"/>
</dbReference>
<dbReference type="PATRIC" id="fig|1423746.3.peg.903"/>
<keyword evidence="5" id="KW-1185">Reference proteome</keyword>
<dbReference type="OrthoDB" id="9795390at2"/>
<feature type="transmembrane region" description="Helical" evidence="2">
    <location>
        <begin position="546"/>
        <end position="568"/>
    </location>
</feature>
<dbReference type="Proteomes" id="UP000051445">
    <property type="component" value="Unassembled WGS sequence"/>
</dbReference>
<dbReference type="Pfam" id="PF03109">
    <property type="entry name" value="ABC1"/>
    <property type="match status" value="1"/>
</dbReference>
<dbReference type="SUPFAM" id="SSF56112">
    <property type="entry name" value="Protein kinase-like (PK-like)"/>
    <property type="match status" value="1"/>
</dbReference>
<keyword evidence="2" id="KW-1133">Transmembrane helix</keyword>
<protein>
    <submittedName>
        <fullName evidence="4">Ubiquinone biosynthesis protein UbiB</fullName>
    </submittedName>
</protein>
<evidence type="ECO:0000313" key="4">
    <source>
        <dbReference type="EMBL" id="KRL27142.1"/>
    </source>
</evidence>
<comment type="caution">
    <text evidence="4">The sequence shown here is derived from an EMBL/GenBank/DDBJ whole genome shotgun (WGS) entry which is preliminary data.</text>
</comment>
<sequence length="580" mass="65660">MSDSSTISGKSRVREIMAVMRKHHFLRNFYRQTNPEEICAALEELGPTFIKLGQILSTRADLVSPSYIKALSKLRDDVPADPFASVEQTFEEETGKKISAVFKDFDEQPFASASIGQVHHAHLQDGTPVVVKVQHPEVTTLVNTDLHLLQRAVDLLKYVPTEKAVVNPTAVITELSRSLRAEIDTMREVQNGEEFYRLNNQAGIIRVPKVYREYCAPKILVNQLMKGQSIQHLVNQKLSSDQATKDMQVQTREMIAKTLVNNFIKQVFVDHFFQADPHPGNILIEQVDEPEIATEHEMSRQVGNVNFEYQRQGVLPPYRINLIDFGMMGRLTPAMADGIAKIVLAINSKNTRQIGQAILAVCNQTGPVDEQQFFTDLGHFLRPYMSTGLSEIDFSTLLYQIIHLCADNHLQMKAEVTMLVRAFGILEGTVAKLDPNLSMMEVARPFGRRYLKQHFNLRNRLEDDLWGSYQAGHQLIQLPGHVNDFLDALTNGDARLNFKYQNEERISQLLLRITNRLVVALILAAIIVGSSLLVEGSADHPHIYRLGVTGYSIAIVIVIILVSSELITRWRQKRARKKRY</sequence>
<dbReference type="AlphaFoldDB" id="A0A0R1P428"/>
<evidence type="ECO:0000313" key="5">
    <source>
        <dbReference type="Proteomes" id="UP000051445"/>
    </source>
</evidence>
<reference evidence="4 5" key="1">
    <citation type="journal article" date="2015" name="Genome Announc.">
        <title>Expanding the biotechnology potential of lactobacilli through comparative genomics of 213 strains and associated genera.</title>
        <authorList>
            <person name="Sun Z."/>
            <person name="Harris H.M."/>
            <person name="McCann A."/>
            <person name="Guo C."/>
            <person name="Argimon S."/>
            <person name="Zhang W."/>
            <person name="Yang X."/>
            <person name="Jeffery I.B."/>
            <person name="Cooney J.C."/>
            <person name="Kagawa T.F."/>
            <person name="Liu W."/>
            <person name="Song Y."/>
            <person name="Salvetti E."/>
            <person name="Wrobel A."/>
            <person name="Rasinkangas P."/>
            <person name="Parkhill J."/>
            <person name="Rea M.C."/>
            <person name="O'Sullivan O."/>
            <person name="Ritari J."/>
            <person name="Douillard F.P."/>
            <person name="Paul Ross R."/>
            <person name="Yang R."/>
            <person name="Briner A.E."/>
            <person name="Felis G.E."/>
            <person name="de Vos W.M."/>
            <person name="Barrangou R."/>
            <person name="Klaenhammer T.R."/>
            <person name="Caufield P.W."/>
            <person name="Cui Y."/>
            <person name="Zhang H."/>
            <person name="O'Toole P.W."/>
        </authorList>
    </citation>
    <scope>NUCLEOTIDE SEQUENCE [LARGE SCALE GENOMIC DNA]</scope>
    <source>
        <strain evidence="4 5">DSM 13145</strain>
    </source>
</reference>
<evidence type="ECO:0000256" key="1">
    <source>
        <dbReference type="ARBA" id="ARBA00009670"/>
    </source>
</evidence>
<keyword evidence="4" id="KW-0830">Ubiquinone</keyword>
<keyword evidence="2" id="KW-0472">Membrane</keyword>
<feature type="domain" description="ABC1 atypical kinase-like" evidence="3">
    <location>
        <begin position="73"/>
        <end position="356"/>
    </location>
</feature>
<gene>
    <name evidence="4" type="ORF">FD27_GL000892</name>
</gene>
<dbReference type="STRING" id="1423746.FD27_GL000892"/>
<organism evidence="4 5">
    <name type="scientific">Limosilactobacillus frumenti DSM 13145</name>
    <dbReference type="NCBI Taxonomy" id="1423746"/>
    <lineage>
        <taxon>Bacteria</taxon>
        <taxon>Bacillati</taxon>
        <taxon>Bacillota</taxon>
        <taxon>Bacilli</taxon>
        <taxon>Lactobacillales</taxon>
        <taxon>Lactobacillaceae</taxon>
        <taxon>Limosilactobacillus</taxon>
    </lineage>
</organism>
<keyword evidence="2" id="KW-0812">Transmembrane</keyword>
<proteinExistence type="inferred from homology"/>
<dbReference type="InterPro" id="IPR004147">
    <property type="entry name" value="ABC1_dom"/>
</dbReference>
<name>A0A0R1P428_9LACO</name>
<comment type="similarity">
    <text evidence="1">Belongs to the protein kinase superfamily. ADCK protein kinase family.</text>
</comment>
<dbReference type="CDD" id="cd05121">
    <property type="entry name" value="ABC1_ADCK3-like"/>
    <property type="match status" value="1"/>
</dbReference>
<evidence type="ECO:0000256" key="2">
    <source>
        <dbReference type="SAM" id="Phobius"/>
    </source>
</evidence>
<dbReference type="InterPro" id="IPR011009">
    <property type="entry name" value="Kinase-like_dom_sf"/>
</dbReference>
<dbReference type="EMBL" id="AZER01000016">
    <property type="protein sequence ID" value="KRL27142.1"/>
    <property type="molecule type" value="Genomic_DNA"/>
</dbReference>